<dbReference type="SUPFAM" id="SSF50341">
    <property type="entry name" value="CheW-like"/>
    <property type="match status" value="1"/>
</dbReference>
<dbReference type="InterPro" id="IPR002545">
    <property type="entry name" value="CheW-lke_dom"/>
</dbReference>
<dbReference type="PANTHER" id="PTHR22617">
    <property type="entry name" value="CHEMOTAXIS SENSOR HISTIDINE KINASE-RELATED"/>
    <property type="match status" value="1"/>
</dbReference>
<evidence type="ECO:0000313" key="3">
    <source>
        <dbReference type="Proteomes" id="UP000287798"/>
    </source>
</evidence>
<proteinExistence type="predicted"/>
<dbReference type="PROSITE" id="PS50851">
    <property type="entry name" value="CHEW"/>
    <property type="match status" value="1"/>
</dbReference>
<evidence type="ECO:0000259" key="1">
    <source>
        <dbReference type="PROSITE" id="PS50851"/>
    </source>
</evidence>
<organism evidence="2 3">
    <name type="scientific">Thiohalobacter thiocyanaticus</name>
    <dbReference type="NCBI Taxonomy" id="585455"/>
    <lineage>
        <taxon>Bacteria</taxon>
        <taxon>Pseudomonadati</taxon>
        <taxon>Pseudomonadota</taxon>
        <taxon>Gammaproteobacteria</taxon>
        <taxon>Thiohalobacterales</taxon>
        <taxon>Thiohalobacteraceae</taxon>
        <taxon>Thiohalobacter</taxon>
    </lineage>
</organism>
<name>A0A426QKC1_9GAMM</name>
<dbReference type="GO" id="GO:0005829">
    <property type="term" value="C:cytosol"/>
    <property type="evidence" value="ECO:0007669"/>
    <property type="project" value="TreeGrafter"/>
</dbReference>
<dbReference type="OrthoDB" id="5298045at2"/>
<dbReference type="Proteomes" id="UP000287798">
    <property type="component" value="Unassembled WGS sequence"/>
</dbReference>
<dbReference type="GO" id="GO:0006935">
    <property type="term" value="P:chemotaxis"/>
    <property type="evidence" value="ECO:0007669"/>
    <property type="project" value="InterPro"/>
</dbReference>
<dbReference type="EMBL" id="QZMU01000001">
    <property type="protein sequence ID" value="RRQ22202.1"/>
    <property type="molecule type" value="Genomic_DNA"/>
</dbReference>
<gene>
    <name evidence="2" type="ORF">D6C00_09710</name>
</gene>
<dbReference type="RefSeq" id="WP_125181542.1">
    <property type="nucleotide sequence ID" value="NZ_QZMU01000001.1"/>
</dbReference>
<dbReference type="GO" id="GO:0007165">
    <property type="term" value="P:signal transduction"/>
    <property type="evidence" value="ECO:0007669"/>
    <property type="project" value="InterPro"/>
</dbReference>
<dbReference type="Gene3D" id="2.30.30.40">
    <property type="entry name" value="SH3 Domains"/>
    <property type="match status" value="1"/>
</dbReference>
<sequence>MSQTSDKDPIRILFELEGRLRRAARPLPSEVELREDWVGIGFRLGGHQFVSPLGEVTEILTPTDYAKVPGAKSWVQGIANVRGNLLPIMDLQGFLHGHRTAATRRSRVLVINHAGVHSGLVVDEVLGLKHFLPEDQTQETPTDDAAIRPFLDGGFRIGDEHWGVFSMRRLAETPQFLQAAL</sequence>
<dbReference type="Gene3D" id="2.40.50.180">
    <property type="entry name" value="CheA-289, Domain 4"/>
    <property type="match status" value="1"/>
</dbReference>
<feature type="domain" description="CheW-like" evidence="1">
    <location>
        <begin position="36"/>
        <end position="176"/>
    </location>
</feature>
<keyword evidence="3" id="KW-1185">Reference proteome</keyword>
<reference evidence="2 3" key="1">
    <citation type="journal article" date="2010" name="Int. J. Syst. Evol. Microbiol.">
        <title>Thiohalobacter thiocyanaticus gen. nov., sp. nov., a moderately halophilic, sulfur-oxidizing gammaproteobacterium from hypersaline lakes, that utilizes thiocyanate.</title>
        <authorList>
            <person name="Sorokin D.Y."/>
            <person name="Kovaleva O.L."/>
            <person name="Tourova T.P."/>
            <person name="Muyzer G."/>
        </authorList>
    </citation>
    <scope>NUCLEOTIDE SEQUENCE [LARGE SCALE GENOMIC DNA]</scope>
    <source>
        <strain evidence="2 3">Hrh1</strain>
    </source>
</reference>
<dbReference type="AlphaFoldDB" id="A0A426QKC1"/>
<accession>A0A426QKC1</accession>
<dbReference type="PANTHER" id="PTHR22617:SF43">
    <property type="entry name" value="PROTEIN PILI"/>
    <property type="match status" value="1"/>
</dbReference>
<protein>
    <submittedName>
        <fullName evidence="2">Purine-binding chemotaxis protein CheW</fullName>
    </submittedName>
</protein>
<dbReference type="InterPro" id="IPR036061">
    <property type="entry name" value="CheW-like_dom_sf"/>
</dbReference>
<dbReference type="Pfam" id="PF01584">
    <property type="entry name" value="CheW"/>
    <property type="match status" value="1"/>
</dbReference>
<dbReference type="InterPro" id="IPR039315">
    <property type="entry name" value="CheW"/>
</dbReference>
<dbReference type="SMART" id="SM00260">
    <property type="entry name" value="CheW"/>
    <property type="match status" value="1"/>
</dbReference>
<evidence type="ECO:0000313" key="2">
    <source>
        <dbReference type="EMBL" id="RRQ22202.1"/>
    </source>
</evidence>
<comment type="caution">
    <text evidence="2">The sequence shown here is derived from an EMBL/GenBank/DDBJ whole genome shotgun (WGS) entry which is preliminary data.</text>
</comment>